<dbReference type="SMART" id="SM00717">
    <property type="entry name" value="SANT"/>
    <property type="match status" value="1"/>
</dbReference>
<feature type="domain" description="Myb-like" evidence="10">
    <location>
        <begin position="5"/>
        <end position="57"/>
    </location>
</feature>
<gene>
    <name evidence="13" type="ORF">MIMGU_mgv1a018678mg</name>
</gene>
<dbReference type="FunFam" id="1.10.10.60:FF:000168">
    <property type="entry name" value="Telomere repeat-binding factor 1"/>
    <property type="match status" value="1"/>
</dbReference>
<proteinExistence type="predicted"/>
<organism evidence="13 14">
    <name type="scientific">Erythranthe guttata</name>
    <name type="common">Yellow monkey flower</name>
    <name type="synonym">Mimulus guttatus</name>
    <dbReference type="NCBI Taxonomy" id="4155"/>
    <lineage>
        <taxon>Eukaryota</taxon>
        <taxon>Viridiplantae</taxon>
        <taxon>Streptophyta</taxon>
        <taxon>Embryophyta</taxon>
        <taxon>Tracheophyta</taxon>
        <taxon>Spermatophyta</taxon>
        <taxon>Magnoliopsida</taxon>
        <taxon>eudicotyledons</taxon>
        <taxon>Gunneridae</taxon>
        <taxon>Pentapetalae</taxon>
        <taxon>asterids</taxon>
        <taxon>lamiids</taxon>
        <taxon>Lamiales</taxon>
        <taxon>Phrymaceae</taxon>
        <taxon>Erythranthe</taxon>
    </lineage>
</organism>
<name>A0A022QPE2_ERYGU</name>
<keyword evidence="8" id="KW-0539">Nucleus</keyword>
<dbReference type="PROSITE" id="PS50090">
    <property type="entry name" value="MYB_LIKE"/>
    <property type="match status" value="1"/>
</dbReference>
<dbReference type="InterPro" id="IPR005818">
    <property type="entry name" value="Histone_H1/H5_H15"/>
</dbReference>
<dbReference type="GO" id="GO:0005730">
    <property type="term" value="C:nucleolus"/>
    <property type="evidence" value="ECO:0007669"/>
    <property type="project" value="UniProtKB-SubCell"/>
</dbReference>
<dbReference type="PROSITE" id="PS51504">
    <property type="entry name" value="H15"/>
    <property type="match status" value="1"/>
</dbReference>
<evidence type="ECO:0000256" key="9">
    <source>
        <dbReference type="ARBA" id="ARBA00032813"/>
    </source>
</evidence>
<keyword evidence="7" id="KW-0804">Transcription</keyword>
<dbReference type="PROSITE" id="PS51294">
    <property type="entry name" value="HTH_MYB"/>
    <property type="match status" value="1"/>
</dbReference>
<evidence type="ECO:0000256" key="7">
    <source>
        <dbReference type="ARBA" id="ARBA00023163"/>
    </source>
</evidence>
<dbReference type="EMBL" id="KI631414">
    <property type="protein sequence ID" value="EYU28360.1"/>
    <property type="molecule type" value="Genomic_DNA"/>
</dbReference>
<dbReference type="InterPro" id="IPR017930">
    <property type="entry name" value="Myb_dom"/>
</dbReference>
<dbReference type="Pfam" id="PF00249">
    <property type="entry name" value="Myb_DNA-binding"/>
    <property type="match status" value="1"/>
</dbReference>
<reference evidence="13 14" key="1">
    <citation type="journal article" date="2013" name="Proc. Natl. Acad. Sci. U.S.A.">
        <title>Fine-scale variation in meiotic recombination in Mimulus inferred from population shotgun sequencing.</title>
        <authorList>
            <person name="Hellsten U."/>
            <person name="Wright K.M."/>
            <person name="Jenkins J."/>
            <person name="Shu S."/>
            <person name="Yuan Y."/>
            <person name="Wessler S.R."/>
            <person name="Schmutz J."/>
            <person name="Willis J.H."/>
            <person name="Rokhsar D.S."/>
        </authorList>
    </citation>
    <scope>NUCLEOTIDE SEQUENCE [LARGE SCALE GENOMIC DNA]</scope>
    <source>
        <strain evidence="14">cv. DUN x IM62</strain>
    </source>
</reference>
<keyword evidence="3" id="KW-0158">Chromosome</keyword>
<dbReference type="eggNOG" id="ENOG502QTN3">
    <property type="taxonomic scope" value="Eukaryota"/>
</dbReference>
<sequence>MGNPKLKWTPEEEKALRDGVARHGVGKWKSILSDPLFNHLLFARSNIDLKDKWRNMSVAIGPRDKSTTQKWMFGPADSPATSLPTAPTSSFIAPSSQDAPTDTLMLDSSKPLPGGTNASKYDPLIYDALSNLKEPNGSDLVAIATYIEQIYEVPQTFKKNLRSRLNCLVKEGKLEKVGNCFKTKRDDDAVVESKIPAEADDESMDYLGDTVEEACRIAAHRIAEAENKSD</sequence>
<dbReference type="SMART" id="SM00526">
    <property type="entry name" value="H15"/>
    <property type="match status" value="1"/>
</dbReference>
<dbReference type="Proteomes" id="UP000030748">
    <property type="component" value="Unassembled WGS sequence"/>
</dbReference>
<feature type="domain" description="H15" evidence="12">
    <location>
        <begin position="117"/>
        <end position="185"/>
    </location>
</feature>
<comment type="subcellular location">
    <subcellularLocation>
        <location evidence="1">Chromosome</location>
    </subcellularLocation>
    <subcellularLocation>
        <location evidence="2">Nucleus</location>
        <location evidence="2">Nucleolus</location>
    </subcellularLocation>
</comment>
<feature type="domain" description="HTH myb-type" evidence="11">
    <location>
        <begin position="1"/>
        <end position="56"/>
    </location>
</feature>
<evidence type="ECO:0000256" key="3">
    <source>
        <dbReference type="ARBA" id="ARBA00022454"/>
    </source>
</evidence>
<dbReference type="InterPro" id="IPR009057">
    <property type="entry name" value="Homeodomain-like_sf"/>
</dbReference>
<dbReference type="Gene3D" id="1.10.246.220">
    <property type="match status" value="1"/>
</dbReference>
<dbReference type="CDD" id="cd11660">
    <property type="entry name" value="SANT_TRF"/>
    <property type="match status" value="1"/>
</dbReference>
<dbReference type="InterPro" id="IPR036390">
    <property type="entry name" value="WH_DNA-bd_sf"/>
</dbReference>
<evidence type="ECO:0000259" key="11">
    <source>
        <dbReference type="PROSITE" id="PS51294"/>
    </source>
</evidence>
<evidence type="ECO:0000313" key="14">
    <source>
        <dbReference type="Proteomes" id="UP000030748"/>
    </source>
</evidence>
<dbReference type="SUPFAM" id="SSF46785">
    <property type="entry name" value="Winged helix' DNA-binding domain"/>
    <property type="match status" value="1"/>
</dbReference>
<evidence type="ECO:0000256" key="2">
    <source>
        <dbReference type="ARBA" id="ARBA00004604"/>
    </source>
</evidence>
<dbReference type="AlphaFoldDB" id="A0A022QPE2"/>
<keyword evidence="5" id="KW-0175">Coiled coil</keyword>
<evidence type="ECO:0000259" key="10">
    <source>
        <dbReference type="PROSITE" id="PS50090"/>
    </source>
</evidence>
<evidence type="ECO:0000256" key="4">
    <source>
        <dbReference type="ARBA" id="ARBA00023015"/>
    </source>
</evidence>
<evidence type="ECO:0000256" key="5">
    <source>
        <dbReference type="ARBA" id="ARBA00023054"/>
    </source>
</evidence>
<dbReference type="GO" id="GO:0003691">
    <property type="term" value="F:double-stranded telomeric DNA binding"/>
    <property type="evidence" value="ECO:0007669"/>
    <property type="project" value="InterPro"/>
</dbReference>
<dbReference type="PANTHER" id="PTHR46267:SF15">
    <property type="entry name" value="WINGED HELIX-TURN-HELIX TRANSCRIPTION REPRESSOR DNA-BINDING PROTEIN-RELATED"/>
    <property type="match status" value="1"/>
</dbReference>
<dbReference type="SUPFAM" id="SSF46689">
    <property type="entry name" value="Homeodomain-like"/>
    <property type="match status" value="1"/>
</dbReference>
<dbReference type="Pfam" id="PF00538">
    <property type="entry name" value="Linker_histone"/>
    <property type="match status" value="1"/>
</dbReference>
<dbReference type="InterPro" id="IPR001005">
    <property type="entry name" value="SANT/Myb"/>
</dbReference>
<evidence type="ECO:0000313" key="13">
    <source>
        <dbReference type="EMBL" id="EYU28360.1"/>
    </source>
</evidence>
<accession>A0A022QPE2</accession>
<dbReference type="GO" id="GO:0006334">
    <property type="term" value="P:nucleosome assembly"/>
    <property type="evidence" value="ECO:0007669"/>
    <property type="project" value="InterPro"/>
</dbReference>
<keyword evidence="6" id="KW-0238">DNA-binding</keyword>
<protein>
    <recommendedName>
        <fullName evidence="9">MYB transcription factor</fullName>
    </recommendedName>
</protein>
<dbReference type="GO" id="GO:0000786">
    <property type="term" value="C:nucleosome"/>
    <property type="evidence" value="ECO:0007669"/>
    <property type="project" value="InterPro"/>
</dbReference>
<dbReference type="InterPro" id="IPR044597">
    <property type="entry name" value="SMH1-6"/>
</dbReference>
<evidence type="ECO:0000256" key="6">
    <source>
        <dbReference type="ARBA" id="ARBA00023125"/>
    </source>
</evidence>
<evidence type="ECO:0000256" key="8">
    <source>
        <dbReference type="ARBA" id="ARBA00023242"/>
    </source>
</evidence>
<evidence type="ECO:0000259" key="12">
    <source>
        <dbReference type="PROSITE" id="PS51504"/>
    </source>
</evidence>
<dbReference type="Gene3D" id="1.10.10.10">
    <property type="entry name" value="Winged helix-like DNA-binding domain superfamily/Winged helix DNA-binding domain"/>
    <property type="match status" value="1"/>
</dbReference>
<dbReference type="PANTHER" id="PTHR46267">
    <property type="entry name" value="SINGLE MYB HISTONE 4"/>
    <property type="match status" value="1"/>
</dbReference>
<keyword evidence="14" id="KW-1185">Reference proteome</keyword>
<dbReference type="InterPro" id="IPR036388">
    <property type="entry name" value="WH-like_DNA-bd_sf"/>
</dbReference>
<keyword evidence="4" id="KW-0805">Transcription regulation</keyword>
<evidence type="ECO:0000256" key="1">
    <source>
        <dbReference type="ARBA" id="ARBA00004286"/>
    </source>
</evidence>